<reference evidence="2 3" key="1">
    <citation type="submission" date="2019-11" db="EMBL/GenBank/DDBJ databases">
        <title>Type strains purchased from KCTC, JCM and DSMZ.</title>
        <authorList>
            <person name="Lu H."/>
        </authorList>
    </citation>
    <scope>NUCLEOTIDE SEQUENCE [LARGE SCALE GENOMIC DNA]</scope>
    <source>
        <strain evidence="2 3">KCTC 42409</strain>
    </source>
</reference>
<evidence type="ECO:0000313" key="3">
    <source>
        <dbReference type="Proteomes" id="UP000484015"/>
    </source>
</evidence>
<feature type="chain" id="PRO_5026946258" evidence="1">
    <location>
        <begin position="40"/>
        <end position="157"/>
    </location>
</feature>
<comment type="caution">
    <text evidence="2">The sequence shown here is derived from an EMBL/GenBank/DDBJ whole genome shotgun (WGS) entry which is preliminary data.</text>
</comment>
<gene>
    <name evidence="2" type="ORF">GM668_15615</name>
</gene>
<accession>A0A6L6Q2F8</accession>
<evidence type="ECO:0000313" key="2">
    <source>
        <dbReference type="EMBL" id="MTW03511.1"/>
    </source>
</evidence>
<name>A0A6L6Q2F8_9BURK</name>
<sequence length="157" mass="16248">MATTPSRRIPFFNAKENIMKHVLKSALAGALLASAGASATTLQVKIDGVASGKGKLRVAVCDESTFLKKCTLGAATAAHAGSARVDVPNVPAGAWAVMAYHDENDNEKMDRNAMGIPSEGYGFSNGATAKYGPPPFRQAAVTVGNGAAVPVQINLQY</sequence>
<dbReference type="OrthoDB" id="9788332at2"/>
<protein>
    <submittedName>
        <fullName evidence="2">DUF2141 domain-containing protein</fullName>
    </submittedName>
</protein>
<organism evidence="2 3">
    <name type="scientific">Pseudoduganella ginsengisoli</name>
    <dbReference type="NCBI Taxonomy" id="1462440"/>
    <lineage>
        <taxon>Bacteria</taxon>
        <taxon>Pseudomonadati</taxon>
        <taxon>Pseudomonadota</taxon>
        <taxon>Betaproteobacteria</taxon>
        <taxon>Burkholderiales</taxon>
        <taxon>Oxalobacteraceae</taxon>
        <taxon>Telluria group</taxon>
        <taxon>Pseudoduganella</taxon>
    </lineage>
</organism>
<dbReference type="EMBL" id="WNLA01000010">
    <property type="protein sequence ID" value="MTW03511.1"/>
    <property type="molecule type" value="Genomic_DNA"/>
</dbReference>
<dbReference type="Proteomes" id="UP000484015">
    <property type="component" value="Unassembled WGS sequence"/>
</dbReference>
<evidence type="ECO:0000256" key="1">
    <source>
        <dbReference type="SAM" id="SignalP"/>
    </source>
</evidence>
<keyword evidence="3" id="KW-1185">Reference proteome</keyword>
<dbReference type="Pfam" id="PF09912">
    <property type="entry name" value="DUF2141"/>
    <property type="match status" value="1"/>
</dbReference>
<proteinExistence type="predicted"/>
<feature type="signal peptide" evidence="1">
    <location>
        <begin position="1"/>
        <end position="39"/>
    </location>
</feature>
<keyword evidence="1" id="KW-0732">Signal</keyword>
<dbReference type="InterPro" id="IPR018673">
    <property type="entry name" value="DUF2141"/>
</dbReference>
<dbReference type="AlphaFoldDB" id="A0A6L6Q2F8"/>